<feature type="compositionally biased region" description="Low complexity" evidence="20">
    <location>
        <begin position="211"/>
        <end position="222"/>
    </location>
</feature>
<accession>A0A9P6W769</accession>
<feature type="compositionally biased region" description="Basic and acidic residues" evidence="20">
    <location>
        <begin position="417"/>
        <end position="429"/>
    </location>
</feature>
<proteinExistence type="inferred from homology"/>
<feature type="compositionally biased region" description="Basic and acidic residues" evidence="20">
    <location>
        <begin position="140"/>
        <end position="155"/>
    </location>
</feature>
<comment type="caution">
    <text evidence="22">The sequence shown here is derived from an EMBL/GenBank/DDBJ whole genome shotgun (WGS) entry which is preliminary data.</text>
</comment>
<evidence type="ECO:0000256" key="10">
    <source>
        <dbReference type="ARBA" id="ARBA00022771"/>
    </source>
</evidence>
<sequence>MAPSTRKGKGRSVTTAAELAAAGELDADSDFAFPSLSALDSSLRCAICSELYTAPVLLTHCGHSFDSRCLAQHFVVKRSCPTCHREAFHDHTVRNQALSELVESWRAARSDLLQLQAQAARNATPEAGHSRGLKPTNGETESHDKDRTRSATTKDGKRKAASSSSPVPRAVKREKFEDASSDIEILEEIPVDRKPAKRPRTRRRDPEQESTPPLAAADPTDPNLVVECPLCGRSLKNGLMSGHLDRCTGEPSSTTGTRPDAGPSQAWSKLMSTSTSNGSRSAGGSNTKDGSSSASTNAGDMDLSKKLPLGSYQHKKSAQLVKMLKDYGLPTDSPNGLSPEAKVTHLQRRHRQFVILWNANADLDSEHPARKTAKQLRTELRRWEDDQDRAEGKGEIAEDHAVKYAEQYRELIAQARATHEKAKKAKEEAAAQAPDTQRSKTPEEAAPPTTEQEKEATPPSREEDQPEQRKKSVRVVSPPPRSSPSPSPALIGTAERRGASDDSGSTGSSSSSPLLPSSPLLAASAEPDDDSEEERRSRGTSLKRRTPSPFDPAGPRPSQRNREEERMFAELYGDRAADESLQVMEEDSGT</sequence>
<evidence type="ECO:0000313" key="23">
    <source>
        <dbReference type="Proteomes" id="UP000777482"/>
    </source>
</evidence>
<evidence type="ECO:0000256" key="7">
    <source>
        <dbReference type="ARBA" id="ARBA00022679"/>
    </source>
</evidence>
<evidence type="ECO:0000256" key="16">
    <source>
        <dbReference type="ARBA" id="ARBA00031783"/>
    </source>
</evidence>
<evidence type="ECO:0000259" key="21">
    <source>
        <dbReference type="PROSITE" id="PS50089"/>
    </source>
</evidence>
<feature type="compositionally biased region" description="Basic and acidic residues" evidence="20">
    <location>
        <begin position="451"/>
        <end position="470"/>
    </location>
</feature>
<organism evidence="22 23">
    <name type="scientific">Rhodotorula mucilaginosa</name>
    <name type="common">Yeast</name>
    <name type="synonym">Rhodotorula rubra</name>
    <dbReference type="NCBI Taxonomy" id="5537"/>
    <lineage>
        <taxon>Eukaryota</taxon>
        <taxon>Fungi</taxon>
        <taxon>Dikarya</taxon>
        <taxon>Basidiomycota</taxon>
        <taxon>Pucciniomycotina</taxon>
        <taxon>Microbotryomycetes</taxon>
        <taxon>Sporidiobolales</taxon>
        <taxon>Sporidiobolaceae</taxon>
        <taxon>Rhodotorula</taxon>
    </lineage>
</organism>
<dbReference type="EMBL" id="PUHQ01000007">
    <property type="protein sequence ID" value="KAG0665866.1"/>
    <property type="molecule type" value="Genomic_DNA"/>
</dbReference>
<evidence type="ECO:0000256" key="11">
    <source>
        <dbReference type="ARBA" id="ARBA00022786"/>
    </source>
</evidence>
<keyword evidence="14" id="KW-0234">DNA repair</keyword>
<evidence type="ECO:0000256" key="8">
    <source>
        <dbReference type="ARBA" id="ARBA00022723"/>
    </source>
</evidence>
<dbReference type="InterPro" id="IPR001841">
    <property type="entry name" value="Znf_RING"/>
</dbReference>
<dbReference type="AlphaFoldDB" id="A0A9P6W769"/>
<dbReference type="GO" id="GO:0008270">
    <property type="term" value="F:zinc ion binding"/>
    <property type="evidence" value="ECO:0007669"/>
    <property type="project" value="UniProtKB-KW"/>
</dbReference>
<feature type="region of interest" description="Disordered" evidence="20">
    <location>
        <begin position="415"/>
        <end position="567"/>
    </location>
</feature>
<feature type="compositionally biased region" description="Acidic residues" evidence="20">
    <location>
        <begin position="179"/>
        <end position="189"/>
    </location>
</feature>
<evidence type="ECO:0000256" key="2">
    <source>
        <dbReference type="ARBA" id="ARBA00004123"/>
    </source>
</evidence>
<reference evidence="22 23" key="1">
    <citation type="submission" date="2020-11" db="EMBL/GenBank/DDBJ databases">
        <title>Kefir isolates.</title>
        <authorList>
            <person name="Marcisauskas S."/>
            <person name="Kim Y."/>
            <person name="Blasche S."/>
        </authorList>
    </citation>
    <scope>NUCLEOTIDE SEQUENCE [LARGE SCALE GENOMIC DNA]</scope>
    <source>
        <strain evidence="22 23">KR</strain>
    </source>
</reference>
<dbReference type="InterPro" id="IPR039577">
    <property type="entry name" value="Rad18"/>
</dbReference>
<feature type="region of interest" description="Disordered" evidence="20">
    <location>
        <begin position="118"/>
        <end position="223"/>
    </location>
</feature>
<keyword evidence="13" id="KW-0238">DNA-binding</keyword>
<keyword evidence="7" id="KW-0808">Transferase</keyword>
<dbReference type="SUPFAM" id="SSF57850">
    <property type="entry name" value="RING/U-box"/>
    <property type="match status" value="1"/>
</dbReference>
<feature type="compositionally biased region" description="Basic and acidic residues" evidence="20">
    <location>
        <begin position="376"/>
        <end position="401"/>
    </location>
</feature>
<protein>
    <recommendedName>
        <fullName evidence="6">Postreplication repair E3 ubiquitin-protein ligase RAD18</fullName>
        <ecNumber evidence="5">2.3.2.27</ecNumber>
    </recommendedName>
    <alternativeName>
        <fullName evidence="17">Postreplication repair E3 ubiquitin-protein ligase rad18</fullName>
    </alternativeName>
    <alternativeName>
        <fullName evidence="16 18">RING-type E3 ubiquitin transferase RAD18</fullName>
    </alternativeName>
</protein>
<dbReference type="GO" id="GO:0006301">
    <property type="term" value="P:DNA damage tolerance"/>
    <property type="evidence" value="ECO:0007669"/>
    <property type="project" value="InterPro"/>
</dbReference>
<dbReference type="InterPro" id="IPR013083">
    <property type="entry name" value="Znf_RING/FYVE/PHD"/>
</dbReference>
<dbReference type="OrthoDB" id="9049620at2759"/>
<dbReference type="EC" id="2.3.2.27" evidence="5"/>
<evidence type="ECO:0000256" key="17">
    <source>
        <dbReference type="ARBA" id="ARBA00074353"/>
    </source>
</evidence>
<keyword evidence="8" id="KW-0479">Metal-binding</keyword>
<feature type="domain" description="RING-type" evidence="21">
    <location>
        <begin position="45"/>
        <end position="84"/>
    </location>
</feature>
<keyword evidence="11" id="KW-0833">Ubl conjugation pathway</keyword>
<name>A0A9P6W769_RHOMI</name>
<dbReference type="GO" id="GO:0097505">
    <property type="term" value="C:Rad6-Rad18 complex"/>
    <property type="evidence" value="ECO:0007669"/>
    <property type="project" value="TreeGrafter"/>
</dbReference>
<feature type="region of interest" description="Disordered" evidence="20">
    <location>
        <begin position="369"/>
        <end position="401"/>
    </location>
</feature>
<evidence type="ECO:0000256" key="6">
    <source>
        <dbReference type="ARBA" id="ARBA00015551"/>
    </source>
</evidence>
<evidence type="ECO:0000256" key="13">
    <source>
        <dbReference type="ARBA" id="ARBA00023125"/>
    </source>
</evidence>
<evidence type="ECO:0000256" key="18">
    <source>
        <dbReference type="ARBA" id="ARBA00082369"/>
    </source>
</evidence>
<keyword evidence="9" id="KW-0227">DNA damage</keyword>
<evidence type="ECO:0000256" key="14">
    <source>
        <dbReference type="ARBA" id="ARBA00023204"/>
    </source>
</evidence>
<feature type="compositionally biased region" description="Polar residues" evidence="20">
    <location>
        <begin position="265"/>
        <end position="298"/>
    </location>
</feature>
<evidence type="ECO:0000256" key="12">
    <source>
        <dbReference type="ARBA" id="ARBA00022833"/>
    </source>
</evidence>
<evidence type="ECO:0000256" key="9">
    <source>
        <dbReference type="ARBA" id="ARBA00022763"/>
    </source>
</evidence>
<keyword evidence="10 19" id="KW-0863">Zinc-finger</keyword>
<comment type="subcellular location">
    <subcellularLocation>
        <location evidence="2">Nucleus</location>
    </subcellularLocation>
</comment>
<keyword evidence="12" id="KW-0862">Zinc</keyword>
<dbReference type="GO" id="GO:0006513">
    <property type="term" value="P:protein monoubiquitination"/>
    <property type="evidence" value="ECO:0007669"/>
    <property type="project" value="InterPro"/>
</dbReference>
<feature type="compositionally biased region" description="Low complexity" evidence="20">
    <location>
        <begin position="501"/>
        <end position="525"/>
    </location>
</feature>
<evidence type="ECO:0000256" key="5">
    <source>
        <dbReference type="ARBA" id="ARBA00012483"/>
    </source>
</evidence>
<comment type="pathway">
    <text evidence="3">Protein modification; protein ubiquitination.</text>
</comment>
<dbReference type="GO" id="GO:0061630">
    <property type="term" value="F:ubiquitin protein ligase activity"/>
    <property type="evidence" value="ECO:0007669"/>
    <property type="project" value="UniProtKB-EC"/>
</dbReference>
<feature type="compositionally biased region" description="Pro residues" evidence="20">
    <location>
        <begin position="477"/>
        <end position="487"/>
    </location>
</feature>
<comment type="similarity">
    <text evidence="4">Belongs to the RAD18 family.</text>
</comment>
<evidence type="ECO:0000256" key="20">
    <source>
        <dbReference type="SAM" id="MobiDB-lite"/>
    </source>
</evidence>
<dbReference type="Gene3D" id="3.30.40.10">
    <property type="entry name" value="Zinc/RING finger domain, C3HC4 (zinc finger)"/>
    <property type="match status" value="1"/>
</dbReference>
<dbReference type="Pfam" id="PF13923">
    <property type="entry name" value="zf-C3HC4_2"/>
    <property type="match status" value="1"/>
</dbReference>
<feature type="region of interest" description="Disordered" evidence="20">
    <location>
        <begin position="246"/>
        <end position="310"/>
    </location>
</feature>
<evidence type="ECO:0000256" key="1">
    <source>
        <dbReference type="ARBA" id="ARBA00000900"/>
    </source>
</evidence>
<dbReference type="PROSITE" id="PS50089">
    <property type="entry name" value="ZF_RING_2"/>
    <property type="match status" value="1"/>
</dbReference>
<evidence type="ECO:0000313" key="22">
    <source>
        <dbReference type="EMBL" id="KAG0665866.1"/>
    </source>
</evidence>
<keyword evidence="23" id="KW-1185">Reference proteome</keyword>
<dbReference type="FunFam" id="3.30.40.10:FF:000172">
    <property type="entry name" value="E3 ubiquitin-protein ligase RAD18"/>
    <property type="match status" value="1"/>
</dbReference>
<dbReference type="SMART" id="SM00184">
    <property type="entry name" value="RING"/>
    <property type="match status" value="1"/>
</dbReference>
<evidence type="ECO:0000256" key="4">
    <source>
        <dbReference type="ARBA" id="ARBA00009506"/>
    </source>
</evidence>
<evidence type="ECO:0000256" key="15">
    <source>
        <dbReference type="ARBA" id="ARBA00023242"/>
    </source>
</evidence>
<dbReference type="PANTHER" id="PTHR14134:SF2">
    <property type="entry name" value="E3 UBIQUITIN-PROTEIN LIGASE RAD18"/>
    <property type="match status" value="1"/>
</dbReference>
<evidence type="ECO:0000256" key="3">
    <source>
        <dbReference type="ARBA" id="ARBA00004906"/>
    </source>
</evidence>
<keyword evidence="15" id="KW-0539">Nucleus</keyword>
<dbReference type="GO" id="GO:0003697">
    <property type="term" value="F:single-stranded DNA binding"/>
    <property type="evidence" value="ECO:0007669"/>
    <property type="project" value="InterPro"/>
</dbReference>
<dbReference type="GO" id="GO:0006281">
    <property type="term" value="P:DNA repair"/>
    <property type="evidence" value="ECO:0007669"/>
    <property type="project" value="UniProtKB-KW"/>
</dbReference>
<dbReference type="Proteomes" id="UP000777482">
    <property type="component" value="Unassembled WGS sequence"/>
</dbReference>
<comment type="catalytic activity">
    <reaction evidence="1">
        <text>S-ubiquitinyl-[E2 ubiquitin-conjugating enzyme]-L-cysteine + [acceptor protein]-L-lysine = [E2 ubiquitin-conjugating enzyme]-L-cysteine + N(6)-ubiquitinyl-[acceptor protein]-L-lysine.</text>
        <dbReference type="EC" id="2.3.2.27"/>
    </reaction>
</comment>
<dbReference type="PANTHER" id="PTHR14134">
    <property type="entry name" value="E3 UBIQUITIN-PROTEIN LIGASE RAD18"/>
    <property type="match status" value="1"/>
</dbReference>
<gene>
    <name evidence="22" type="ORF">C6P46_005960</name>
</gene>
<dbReference type="GO" id="GO:0005634">
    <property type="term" value="C:nucleus"/>
    <property type="evidence" value="ECO:0007669"/>
    <property type="project" value="UniProtKB-SubCell"/>
</dbReference>
<evidence type="ECO:0000256" key="19">
    <source>
        <dbReference type="PROSITE-ProRule" id="PRU00175"/>
    </source>
</evidence>